<feature type="region of interest" description="Disordered" evidence="1">
    <location>
        <begin position="731"/>
        <end position="811"/>
    </location>
</feature>
<feature type="region of interest" description="Disordered" evidence="1">
    <location>
        <begin position="530"/>
        <end position="562"/>
    </location>
</feature>
<feature type="region of interest" description="Disordered" evidence="1">
    <location>
        <begin position="475"/>
        <end position="511"/>
    </location>
</feature>
<dbReference type="RefSeq" id="XP_055889187.1">
    <property type="nucleotide sequence ID" value="XM_056033212.1"/>
</dbReference>
<feature type="compositionally biased region" description="Polar residues" evidence="1">
    <location>
        <begin position="1332"/>
        <end position="1346"/>
    </location>
</feature>
<feature type="region of interest" description="Disordered" evidence="1">
    <location>
        <begin position="577"/>
        <end position="651"/>
    </location>
</feature>
<feature type="region of interest" description="Disordered" evidence="1">
    <location>
        <begin position="662"/>
        <end position="681"/>
    </location>
</feature>
<feature type="compositionally biased region" description="Basic and acidic residues" evidence="1">
    <location>
        <begin position="1397"/>
        <end position="1407"/>
    </location>
</feature>
<dbReference type="Proteomes" id="UP001165740">
    <property type="component" value="Chromosome 6"/>
</dbReference>
<feature type="compositionally biased region" description="Basic and acidic residues" evidence="1">
    <location>
        <begin position="620"/>
        <end position="634"/>
    </location>
</feature>
<feature type="compositionally biased region" description="Basic and acidic residues" evidence="1">
    <location>
        <begin position="546"/>
        <end position="562"/>
    </location>
</feature>
<dbReference type="RefSeq" id="XP_055889186.1">
    <property type="nucleotide sequence ID" value="XM_056033211.1"/>
</dbReference>
<feature type="compositionally biased region" description="Polar residues" evidence="1">
    <location>
        <begin position="671"/>
        <end position="681"/>
    </location>
</feature>
<protein>
    <submittedName>
        <fullName evidence="3 4">Uncharacterized protein LOC106068524</fullName>
    </submittedName>
</protein>
<feature type="compositionally biased region" description="Polar residues" evidence="1">
    <location>
        <begin position="731"/>
        <end position="748"/>
    </location>
</feature>
<feature type="region of interest" description="Disordered" evidence="1">
    <location>
        <begin position="1483"/>
        <end position="1508"/>
    </location>
</feature>
<feature type="compositionally biased region" description="Low complexity" evidence="1">
    <location>
        <begin position="1436"/>
        <end position="1456"/>
    </location>
</feature>
<evidence type="ECO:0000313" key="3">
    <source>
        <dbReference type="RefSeq" id="XP_055889186.1"/>
    </source>
</evidence>
<keyword evidence="2" id="KW-1185">Reference proteome</keyword>
<feature type="region of interest" description="Disordered" evidence="1">
    <location>
        <begin position="352"/>
        <end position="381"/>
    </location>
</feature>
<feature type="compositionally biased region" description="Basic and acidic residues" evidence="1">
    <location>
        <begin position="498"/>
        <end position="510"/>
    </location>
</feature>
<feature type="compositionally biased region" description="Polar residues" evidence="1">
    <location>
        <begin position="1355"/>
        <end position="1371"/>
    </location>
</feature>
<feature type="region of interest" description="Disordered" evidence="1">
    <location>
        <begin position="1111"/>
        <end position="1148"/>
    </location>
</feature>
<evidence type="ECO:0000313" key="2">
    <source>
        <dbReference type="Proteomes" id="UP001165740"/>
    </source>
</evidence>
<gene>
    <name evidence="3 4" type="primary">LOC106068524</name>
</gene>
<name>A0A9W3API7_BIOGL</name>
<feature type="region of interest" description="Disordered" evidence="1">
    <location>
        <begin position="1390"/>
        <end position="1413"/>
    </location>
</feature>
<feature type="compositionally biased region" description="Low complexity" evidence="1">
    <location>
        <begin position="1124"/>
        <end position="1137"/>
    </location>
</feature>
<dbReference type="OrthoDB" id="2139939at2759"/>
<organism evidence="2 4">
    <name type="scientific">Biomphalaria glabrata</name>
    <name type="common">Bloodfluke planorb</name>
    <name type="synonym">Freshwater snail</name>
    <dbReference type="NCBI Taxonomy" id="6526"/>
    <lineage>
        <taxon>Eukaryota</taxon>
        <taxon>Metazoa</taxon>
        <taxon>Spiralia</taxon>
        <taxon>Lophotrochozoa</taxon>
        <taxon>Mollusca</taxon>
        <taxon>Gastropoda</taxon>
        <taxon>Heterobranchia</taxon>
        <taxon>Euthyneura</taxon>
        <taxon>Panpulmonata</taxon>
        <taxon>Hygrophila</taxon>
        <taxon>Lymnaeoidea</taxon>
        <taxon>Planorbidae</taxon>
        <taxon>Biomphalaria</taxon>
    </lineage>
</organism>
<feature type="compositionally biased region" description="Basic and acidic residues" evidence="1">
    <location>
        <begin position="787"/>
        <end position="796"/>
    </location>
</feature>
<feature type="compositionally biased region" description="Polar residues" evidence="1">
    <location>
        <begin position="772"/>
        <end position="786"/>
    </location>
</feature>
<feature type="compositionally biased region" description="Polar residues" evidence="1">
    <location>
        <begin position="530"/>
        <end position="542"/>
    </location>
</feature>
<feature type="region of interest" description="Disordered" evidence="1">
    <location>
        <begin position="1431"/>
        <end position="1466"/>
    </location>
</feature>
<feature type="region of interest" description="Disordered" evidence="1">
    <location>
        <begin position="1300"/>
        <end position="1371"/>
    </location>
</feature>
<accession>A0A9W3API7</accession>
<sequence>MFRFFRKENLKSTRRRSASCPNLQQTFSQNINFDGEYLKEKPVDDSLSSNSDTEDSVGKWNKFKAGSQVGRTFNKENNEPSTCNMLCMDDYLSKLPELKLWLKEEQGKKDVDRIKSPKLKSHFKVFMKLWNKQKLPAKYYTDEIYNGMLSSHVLLESSLDDTDTFAPSLPPLPPLLDISINDALDEPGGVHDSPFSTFGKTPEQVENSPAFLAQQVHVSKVTLVRDRSVRTLPARQTSSAQSQAPSKFATILRSTPVASLFKSTSSQPRNIRDISRAALSSPKCPWQLPNSNSEKTLPQTVFNDQHTESPDFQKWVTGWNKFTNQSPIYDTVADNLQANFSEMEPFSQLYSDYSSLSPQKGERSPQKWVAKQPSLNRRRSKSMEDIYSISSKFNSIGGNRRPVNRLNEIETVASQPPPIPDRNYSPVKLLSSSLSFTSQRTASFKSPSSDTVAISTPGTVKADLFHRLVGIQEISPKKRQSEEGVEHSVDSTSPVKKSKPESQLDNKDNSSDLSFASTVINGSFESTPTLSILTGSLNPTTRSKYKLTEPSKFESSDAKVHRPETLLNPLPLQLLEESPKLPRRKLKRRSSSLSTTPGKGLTFGKSSKLSVASPKRKVSFAKDVKDTETNDPLRRRPGTHHIDPTSQAYFTKQSKEKLEFESFISSHSSSKRNGSPNKITSPINITSLIKKTSPNKIVSPSKVQSTSQNLSNQLPSPMQLVAGLGNLSDIETNPGTAKLQNHTSTNSLVAEDDRLFPSSPTRQLGRRVLGKPTSSLHKFKTSSQADKASEQKKSPEKSIPAKKMSPPKRVDSQLSLMLPRKTINSFVTKLGEKTATICATEMSESEGYSSNEDLLSSAVSDTLHVQDSQLVSKSVIHPLLSEVSNASNKSYSTEQKPRIDFTFQKSSTHRTQPVKRIASFQTDVDESMEQSNLTSSLSDNVNSTSTSHAILRTPSSVSPEPVTNIPNTPHVMRSSAHLMCNSPQPTDHDHLVENKTVAVSFHCTRPTDVTTFEVFKTQNNSDVATHESDINHSGEAISYLTNTNNSQTDAKFEAYQSLQSCAAQQMENDCSQIYADSESKDPFQCQLEKVTSGLARYHSIRASPKIIDDDGWVTERRRSRSKQKSSVSSPNSKPQKSPQEETPNRNDMTLTQTACVSLHNDYTEESLSAQMIQKKMDSYPVNEIIQIDSVSCLHLTGSRSPLKTPQKVKPPVMPKPTVMPKLTSLSSIGVRPSTAMTKRRSSLNKNGLVSMKPTNISAMKSNQMKEDYVQRNINAVAVSRLTNNLPEKLSNILHTPVKKQVNLSENTRRRSKTVQQDSSLTCSESNRRRSKTVQQDLSVTPSTASRQRSKVGVQSVLTSSSTGRCSSKTGSQKVITGLAINRRRSKTDIEEVNGSSHTERMPQDTVRRRSRTSNVFPSFTERKNFFQKFQSPVRHGTQQCSTGTSSTTSGAGKTTSPVKRGAPLTPKMTPVISRLQVVLKSSPALKSKMPEPQQEVRHIPVSKLETEI</sequence>
<evidence type="ECO:0000256" key="1">
    <source>
        <dbReference type="SAM" id="MobiDB-lite"/>
    </source>
</evidence>
<feature type="compositionally biased region" description="Basic residues" evidence="1">
    <location>
        <begin position="581"/>
        <end position="590"/>
    </location>
</feature>
<proteinExistence type="predicted"/>
<feature type="compositionally biased region" description="Polar residues" evidence="1">
    <location>
        <begin position="1313"/>
        <end position="1324"/>
    </location>
</feature>
<feature type="compositionally biased region" description="Basic and acidic residues" evidence="1">
    <location>
        <begin position="1494"/>
        <end position="1508"/>
    </location>
</feature>
<feature type="compositionally biased region" description="Basic and acidic residues" evidence="1">
    <location>
        <begin position="475"/>
        <end position="489"/>
    </location>
</feature>
<dbReference type="OMA" id="VENDGWI"/>
<evidence type="ECO:0000313" key="4">
    <source>
        <dbReference type="RefSeq" id="XP_055889187.1"/>
    </source>
</evidence>
<dbReference type="GeneID" id="106068524"/>
<reference evidence="3 4" key="1">
    <citation type="submission" date="2025-04" db="UniProtKB">
        <authorList>
            <consortium name="RefSeq"/>
        </authorList>
    </citation>
    <scope>IDENTIFICATION</scope>
</reference>